<reference evidence="2 3" key="1">
    <citation type="submission" date="2018-06" db="EMBL/GenBank/DDBJ databases">
        <authorList>
            <person name="Zhirakovskaya E."/>
        </authorList>
    </citation>
    <scope>NUCLEOTIDE SEQUENCE [LARGE SCALE GENOMIC DNA]</scope>
    <source>
        <strain evidence="2 3">LY3</strain>
    </source>
</reference>
<proteinExistence type="predicted"/>
<evidence type="ECO:0000313" key="3">
    <source>
        <dbReference type="Proteomes" id="UP000249493"/>
    </source>
</evidence>
<name>A0A327N900_PSEFL</name>
<gene>
    <name evidence="2" type="ORF">DOZ80_07960</name>
</gene>
<evidence type="ECO:0000313" key="2">
    <source>
        <dbReference type="EMBL" id="RAI71757.1"/>
    </source>
</evidence>
<protein>
    <submittedName>
        <fullName evidence="2">Uncharacterized protein</fullName>
    </submittedName>
</protein>
<feature type="region of interest" description="Disordered" evidence="1">
    <location>
        <begin position="31"/>
        <end position="51"/>
    </location>
</feature>
<organism evidence="2 3">
    <name type="scientific">Pseudomonas fluorescens</name>
    <dbReference type="NCBI Taxonomy" id="294"/>
    <lineage>
        <taxon>Bacteria</taxon>
        <taxon>Pseudomonadati</taxon>
        <taxon>Pseudomonadota</taxon>
        <taxon>Gammaproteobacteria</taxon>
        <taxon>Pseudomonadales</taxon>
        <taxon>Pseudomonadaceae</taxon>
        <taxon>Pseudomonas</taxon>
    </lineage>
</organism>
<sequence length="88" mass="9491">MVLAGVFRLCSFMADYFPEEQGWRAVPPTGASIAPTGSPGNRITKNRFSKGRSLSSRISEWRPLVCSTQGITPGPWIRGGGDSPIPVK</sequence>
<evidence type="ECO:0000256" key="1">
    <source>
        <dbReference type="SAM" id="MobiDB-lite"/>
    </source>
</evidence>
<dbReference type="EMBL" id="QLIN01000002">
    <property type="protein sequence ID" value="RAI71757.1"/>
    <property type="molecule type" value="Genomic_DNA"/>
</dbReference>
<dbReference type="AlphaFoldDB" id="A0A327N900"/>
<comment type="caution">
    <text evidence="2">The sequence shown here is derived from an EMBL/GenBank/DDBJ whole genome shotgun (WGS) entry which is preliminary data.</text>
</comment>
<accession>A0A327N900</accession>
<dbReference type="Proteomes" id="UP000249493">
    <property type="component" value="Unassembled WGS sequence"/>
</dbReference>